<dbReference type="EMBL" id="LT575490">
    <property type="protein sequence ID" value="SAY43919.1"/>
    <property type="molecule type" value="Genomic_DNA"/>
</dbReference>
<protein>
    <submittedName>
        <fullName evidence="1">Uncharacterized protein</fullName>
    </submittedName>
</protein>
<dbReference type="RefSeq" id="WP_049240751.1">
    <property type="nucleotide sequence ID" value="NZ_ABLCUZ020000001.1"/>
</dbReference>
<accession>A0A1C3HFU2</accession>
<sequence>MKELSVIEMNEVSGAYSWNLNNGIVGLVGSAVTNAAEAASSLVLGAAAASAAGAIIGGRHGGDGGGLLGVGSIGQGVGMIYGAIHGGIVGGIGGALAGWETTLEYSKKAAEGVINGTLI</sequence>
<evidence type="ECO:0000313" key="1">
    <source>
        <dbReference type="EMBL" id="SAY43919.1"/>
    </source>
</evidence>
<gene>
    <name evidence="1" type="ORF">PWN146_02612</name>
</gene>
<proteinExistence type="predicted"/>
<reference evidence="1" key="1">
    <citation type="submission" date="2016-05" db="EMBL/GenBank/DDBJ databases">
        <authorList>
            <person name="Cock P.J.A."/>
            <person name="Cock P.J.A."/>
        </authorList>
    </citation>
    <scope>NUCLEOTIDE SEQUENCE</scope>
    <source>
        <strain evidence="1">PWN146_assembly</strain>
    </source>
</reference>
<dbReference type="AlphaFoldDB" id="A0A1C3HFU2"/>
<name>A0A1C3HFU2_SERMA</name>
<organism evidence="1">
    <name type="scientific">Serratia marcescens</name>
    <dbReference type="NCBI Taxonomy" id="615"/>
    <lineage>
        <taxon>Bacteria</taxon>
        <taxon>Pseudomonadati</taxon>
        <taxon>Pseudomonadota</taxon>
        <taxon>Gammaproteobacteria</taxon>
        <taxon>Enterobacterales</taxon>
        <taxon>Yersiniaceae</taxon>
        <taxon>Serratia</taxon>
    </lineage>
</organism>